<keyword evidence="8" id="KW-1185">Reference proteome</keyword>
<dbReference type="PANTHER" id="PTHR42980:SF1">
    <property type="entry name" value="2-OXOISOVALERATE DEHYDROGENASE SUBUNIT BETA, MITOCHONDRIAL"/>
    <property type="match status" value="1"/>
</dbReference>
<reference evidence="7" key="1">
    <citation type="submission" date="2022-12" db="EMBL/GenBank/DDBJ databases">
        <authorList>
            <person name="Krivoruchko A.V."/>
            <person name="Elkin A."/>
        </authorList>
    </citation>
    <scope>NUCLEOTIDE SEQUENCE</scope>
    <source>
        <strain evidence="7">IEGM 1391</strain>
    </source>
</reference>
<dbReference type="InterPro" id="IPR029061">
    <property type="entry name" value="THDP-binding"/>
</dbReference>
<dbReference type="Proteomes" id="UP001081071">
    <property type="component" value="Unassembled WGS sequence"/>
</dbReference>
<comment type="catalytic activity">
    <reaction evidence="5">
        <text>N(6)-[(R)-lipoyl]-L-lysyl-[protein] + 2-oxoglutarate + H(+) = N(6)-[(R)-S(8)-succinyldihydrolipoyl]-L-lysyl-[protein] + CO2</text>
        <dbReference type="Rhea" id="RHEA:12188"/>
        <dbReference type="Rhea" id="RHEA-COMP:10474"/>
        <dbReference type="Rhea" id="RHEA-COMP:20092"/>
        <dbReference type="ChEBI" id="CHEBI:15378"/>
        <dbReference type="ChEBI" id="CHEBI:16526"/>
        <dbReference type="ChEBI" id="CHEBI:16810"/>
        <dbReference type="ChEBI" id="CHEBI:83099"/>
        <dbReference type="ChEBI" id="CHEBI:83120"/>
        <dbReference type="EC" id="1.2.4.2"/>
    </reaction>
</comment>
<dbReference type="InterPro" id="IPR033248">
    <property type="entry name" value="Transketolase_C"/>
</dbReference>
<dbReference type="Pfam" id="PF02780">
    <property type="entry name" value="Transketolase_C"/>
    <property type="match status" value="1"/>
</dbReference>
<evidence type="ECO:0000259" key="6">
    <source>
        <dbReference type="SMART" id="SM00861"/>
    </source>
</evidence>
<evidence type="ECO:0000256" key="5">
    <source>
        <dbReference type="ARBA" id="ARBA00051911"/>
    </source>
</evidence>
<evidence type="ECO:0000256" key="2">
    <source>
        <dbReference type="ARBA" id="ARBA00022532"/>
    </source>
</evidence>
<dbReference type="Pfam" id="PF02779">
    <property type="entry name" value="Transket_pyr"/>
    <property type="match status" value="1"/>
</dbReference>
<evidence type="ECO:0000313" key="8">
    <source>
        <dbReference type="Proteomes" id="UP001081071"/>
    </source>
</evidence>
<keyword evidence="4" id="KW-0786">Thiamine pyrophosphate</keyword>
<dbReference type="Gene3D" id="3.40.50.920">
    <property type="match status" value="1"/>
</dbReference>
<evidence type="ECO:0000256" key="4">
    <source>
        <dbReference type="ARBA" id="ARBA00023052"/>
    </source>
</evidence>
<comment type="cofactor">
    <cofactor evidence="1">
        <name>thiamine diphosphate</name>
        <dbReference type="ChEBI" id="CHEBI:58937"/>
    </cofactor>
</comment>
<proteinExistence type="predicted"/>
<dbReference type="RefSeq" id="WP_269608393.1">
    <property type="nucleotide sequence ID" value="NZ_JAPWIJ010000016.1"/>
</dbReference>
<keyword evidence="2" id="KW-0816">Tricarboxylic acid cycle</keyword>
<accession>A0ABT4MMQ6</accession>
<evidence type="ECO:0000256" key="3">
    <source>
        <dbReference type="ARBA" id="ARBA00023002"/>
    </source>
</evidence>
<dbReference type="PANTHER" id="PTHR42980">
    <property type="entry name" value="2-OXOISOVALERATE DEHYDROGENASE SUBUNIT BETA-RELATED"/>
    <property type="match status" value="1"/>
</dbReference>
<evidence type="ECO:0000313" key="7">
    <source>
        <dbReference type="EMBL" id="MCZ4521944.1"/>
    </source>
</evidence>
<dbReference type="InterPro" id="IPR009014">
    <property type="entry name" value="Transketo_C/PFOR_II"/>
</dbReference>
<protein>
    <submittedName>
        <fullName evidence="7">Thiamine pyrophosphate-dependent enzyme</fullName>
    </submittedName>
</protein>
<evidence type="ECO:0000256" key="1">
    <source>
        <dbReference type="ARBA" id="ARBA00001964"/>
    </source>
</evidence>
<dbReference type="Gene3D" id="3.40.50.970">
    <property type="match status" value="2"/>
</dbReference>
<keyword evidence="3" id="KW-0560">Oxidoreductase</keyword>
<dbReference type="EMBL" id="JAPWIJ010000016">
    <property type="protein sequence ID" value="MCZ4521944.1"/>
    <property type="molecule type" value="Genomic_DNA"/>
</dbReference>
<name>A0ABT4MMQ6_9NOCA</name>
<sequence length="715" mass="75760">MAEAIDEYFLKQVRSARPGGSVVADPDRLLRYFDAQLASRHLDFAARWLQSEGFGYYTIGSSGHEANAVVGAATEVTDPALLHYRSGGFYAARAQQYSASNPIRDVLASLVASTRDPMSGGRHKVFGHPALGIVPQTSTIGSQVPRAVGLAFALGRAKALRHRTPWPENAVVVCSFGDASANHSTTVGALNSAAYCAHQSVPMPILFVCEDNGIGISTRSPRGWIAQSLGRFPSIEYVRADGNDPAELMRTVDAAVATVRNRRRPVVLHLETVRLMGHAGSDAELAYRSSADIVGDYERDPLLASARALVDAGILTAADVEGRYQAMHETVMAEAAAMVDSLRSGASARLATAEAVMAPLADRRPAAVAAAESSLRPAQGGPGLTLAAMINRTLTDIMTARPDVLVFGEDVAVKGGVYGVTKGLRKKFGAARVFDTLLDEQTVLGTALGAALAGFVPIPEIQYLAYLHNGEDQLRGEAASLKFFSDAQFTNGMVVRIAGLAYQRGFGGHFHNDNALAVLRDIPGIVVAVPSSAAEAAGLLRTCVALAVEEGRVCVFLEPIALYHRTDLLDGDGALRCADNLSGDFGTITSHLDGDDLVIVTFGNGVVMSRRAASRLRERGIAATVVDLRWIVPLPVEDLLHRLARFDRVLIADETRHDGGVGEGVVTALVEGGYDGAIARVSSKNSFVPLGGAADLVLLSEDEIVAAAMRMMDVE</sequence>
<organism evidence="7 8">
    <name type="scientific">Rhodococcus ruber</name>
    <dbReference type="NCBI Taxonomy" id="1830"/>
    <lineage>
        <taxon>Bacteria</taxon>
        <taxon>Bacillati</taxon>
        <taxon>Actinomycetota</taxon>
        <taxon>Actinomycetes</taxon>
        <taxon>Mycobacteriales</taxon>
        <taxon>Nocardiaceae</taxon>
        <taxon>Rhodococcus</taxon>
    </lineage>
</organism>
<dbReference type="SUPFAM" id="SSF52518">
    <property type="entry name" value="Thiamin diphosphate-binding fold (THDP-binding)"/>
    <property type="match status" value="2"/>
</dbReference>
<dbReference type="InterPro" id="IPR001017">
    <property type="entry name" value="DH_E1"/>
</dbReference>
<dbReference type="SMART" id="SM00861">
    <property type="entry name" value="Transket_pyr"/>
    <property type="match status" value="1"/>
</dbReference>
<dbReference type="SUPFAM" id="SSF52922">
    <property type="entry name" value="TK C-terminal domain-like"/>
    <property type="match status" value="1"/>
</dbReference>
<comment type="caution">
    <text evidence="7">The sequence shown here is derived from an EMBL/GenBank/DDBJ whole genome shotgun (WGS) entry which is preliminary data.</text>
</comment>
<dbReference type="Pfam" id="PF00676">
    <property type="entry name" value="E1_dh"/>
    <property type="match status" value="1"/>
</dbReference>
<dbReference type="InterPro" id="IPR005475">
    <property type="entry name" value="Transketolase-like_Pyr-bd"/>
</dbReference>
<feature type="domain" description="Transketolase-like pyrimidine-binding" evidence="6">
    <location>
        <begin position="384"/>
        <end position="565"/>
    </location>
</feature>
<gene>
    <name evidence="7" type="ORF">O4220_25775</name>
</gene>